<sequence length="391" mass="42537">MPHLALALLLGLAPIQTPIAELPFELVGNHIYLKGEAENRPISILLDSGAGMSVLDSGIAERWNIPRNKSGLPVTGAGAKPIQAQMLQGFKVRFAGTKIDQPIIIGIPLEQLAYLEGRPLEAVVGNEFFQKYVVNIDYANRKVRLFNPEGYTYTGKGKELSIRLVGNHPHIDAEIEVPEIGKLPVEAVIDTGAGSSVNLTGRLMEAQKLDGHFPKSPIAPSGAGVGGATTGRPGRLGSLSFGGFKLDRPVASMELSNGGALGTGAAYDILIGGDVMRRFDVTFDYSRKKLYLQANEEFIKPFPGDQTGFLMTAEGKNLRTYRVMWVSDGTPAKEAGIQVGDVLVQVDGKPAETYELYQLKKLFREPDKQWKLELDRNGERKKINLKGRSIV</sequence>
<dbReference type="InterPro" id="IPR021109">
    <property type="entry name" value="Peptidase_aspartic_dom_sf"/>
</dbReference>
<dbReference type="AlphaFoldDB" id="A0A068NKL8"/>
<dbReference type="InterPro" id="IPR036034">
    <property type="entry name" value="PDZ_sf"/>
</dbReference>
<evidence type="ECO:0000259" key="1">
    <source>
        <dbReference type="PROSITE" id="PS50106"/>
    </source>
</evidence>
<dbReference type="CDD" id="cd00303">
    <property type="entry name" value="retropepsin_like"/>
    <property type="match status" value="1"/>
</dbReference>
<protein>
    <recommendedName>
        <fullName evidence="1">PDZ domain-containing protein</fullName>
    </recommendedName>
</protein>
<dbReference type="InterPro" id="IPR001478">
    <property type="entry name" value="PDZ"/>
</dbReference>
<dbReference type="EMBL" id="CP007139">
    <property type="protein sequence ID" value="AIE84098.1"/>
    <property type="molecule type" value="Genomic_DNA"/>
</dbReference>
<keyword evidence="3" id="KW-1185">Reference proteome</keyword>
<dbReference type="Proteomes" id="UP000027982">
    <property type="component" value="Chromosome"/>
</dbReference>
<dbReference type="SUPFAM" id="SSF50630">
    <property type="entry name" value="Acid proteases"/>
    <property type="match status" value="2"/>
</dbReference>
<organism evidence="2 3">
    <name type="scientific">Fimbriimonas ginsengisoli Gsoil 348</name>
    <dbReference type="NCBI Taxonomy" id="661478"/>
    <lineage>
        <taxon>Bacteria</taxon>
        <taxon>Bacillati</taxon>
        <taxon>Armatimonadota</taxon>
        <taxon>Fimbriimonadia</taxon>
        <taxon>Fimbriimonadales</taxon>
        <taxon>Fimbriimonadaceae</taxon>
        <taxon>Fimbriimonas</taxon>
    </lineage>
</organism>
<dbReference type="Gene3D" id="2.40.70.10">
    <property type="entry name" value="Acid Proteases"/>
    <property type="match status" value="2"/>
</dbReference>
<dbReference type="eggNOG" id="COG0793">
    <property type="taxonomic scope" value="Bacteria"/>
</dbReference>
<proteinExistence type="predicted"/>
<evidence type="ECO:0000313" key="2">
    <source>
        <dbReference type="EMBL" id="AIE84098.1"/>
    </source>
</evidence>
<dbReference type="Gene3D" id="2.30.42.10">
    <property type="match status" value="1"/>
</dbReference>
<evidence type="ECO:0000313" key="3">
    <source>
        <dbReference type="Proteomes" id="UP000027982"/>
    </source>
</evidence>
<reference evidence="2 3" key="1">
    <citation type="journal article" date="2014" name="PLoS ONE">
        <title>The first complete genome sequence of the class fimbriimonadia in the phylum armatimonadetes.</title>
        <authorList>
            <person name="Hu Z.Y."/>
            <person name="Wang Y.Z."/>
            <person name="Im W.T."/>
            <person name="Wang S.Y."/>
            <person name="Zhao G.P."/>
            <person name="Zheng H.J."/>
            <person name="Quan Z.X."/>
        </authorList>
    </citation>
    <scope>NUCLEOTIDE SEQUENCE [LARGE SCALE GENOMIC DNA]</scope>
    <source>
        <strain evidence="2">Gsoil 348</strain>
    </source>
</reference>
<dbReference type="Pfam" id="PF17820">
    <property type="entry name" value="PDZ_6"/>
    <property type="match status" value="1"/>
</dbReference>
<gene>
    <name evidence="2" type="ORF">OP10G_0730</name>
</gene>
<dbReference type="OrthoDB" id="3521766at2"/>
<dbReference type="HOGENOM" id="CLU_039603_0_0_0"/>
<dbReference type="SUPFAM" id="SSF50156">
    <property type="entry name" value="PDZ domain-like"/>
    <property type="match status" value="1"/>
</dbReference>
<dbReference type="Pfam" id="PF13650">
    <property type="entry name" value="Asp_protease_2"/>
    <property type="match status" value="1"/>
</dbReference>
<feature type="domain" description="PDZ" evidence="1">
    <location>
        <begin position="304"/>
        <end position="378"/>
    </location>
</feature>
<accession>A0A068NKL8</accession>
<dbReference type="STRING" id="661478.OP10G_0730"/>
<dbReference type="RefSeq" id="WP_025227255.1">
    <property type="nucleotide sequence ID" value="NZ_CP007139.1"/>
</dbReference>
<dbReference type="SMART" id="SM00228">
    <property type="entry name" value="PDZ"/>
    <property type="match status" value="1"/>
</dbReference>
<dbReference type="InterPro" id="IPR041489">
    <property type="entry name" value="PDZ_6"/>
</dbReference>
<dbReference type="KEGG" id="fgi:OP10G_0730"/>
<name>A0A068NKL8_FIMGI</name>
<dbReference type="PROSITE" id="PS50106">
    <property type="entry name" value="PDZ"/>
    <property type="match status" value="1"/>
</dbReference>